<reference evidence="1 2" key="1">
    <citation type="submission" date="2017-12" db="EMBL/GenBank/DDBJ databases">
        <title>Comparative genomics of Botrytis spp.</title>
        <authorList>
            <person name="Valero-Jimenez C.A."/>
            <person name="Tapia P."/>
            <person name="Veloso J."/>
            <person name="Silva-Moreno E."/>
            <person name="Staats M."/>
            <person name="Valdes J.H."/>
            <person name="Van Kan J.A.L."/>
        </authorList>
    </citation>
    <scope>NUCLEOTIDE SEQUENCE [LARGE SCALE GENOMIC DNA]</scope>
    <source>
        <strain evidence="1 2">Bp0003</strain>
    </source>
</reference>
<dbReference type="Proteomes" id="UP000297910">
    <property type="component" value="Unassembled WGS sequence"/>
</dbReference>
<protein>
    <submittedName>
        <fullName evidence="1">Uncharacterized protein</fullName>
    </submittedName>
</protein>
<name>A0A4Z1FNX4_9HELO</name>
<evidence type="ECO:0000313" key="1">
    <source>
        <dbReference type="EMBL" id="TGO23387.1"/>
    </source>
</evidence>
<sequence>MSMRDVRCDTAPDELVASLASVLIAYKLLPVSMSPELHQTGANIYGPYISGYNSAKAAKIQGYDSGNEAEPLLHDDLRGCIEHTPSNNLY</sequence>
<proteinExistence type="predicted"/>
<organism evidence="1 2">
    <name type="scientific">Botrytis paeoniae</name>
    <dbReference type="NCBI Taxonomy" id="278948"/>
    <lineage>
        <taxon>Eukaryota</taxon>
        <taxon>Fungi</taxon>
        <taxon>Dikarya</taxon>
        <taxon>Ascomycota</taxon>
        <taxon>Pezizomycotina</taxon>
        <taxon>Leotiomycetes</taxon>
        <taxon>Helotiales</taxon>
        <taxon>Sclerotiniaceae</taxon>
        <taxon>Botrytis</taxon>
    </lineage>
</organism>
<dbReference type="EMBL" id="PQXI01000134">
    <property type="protein sequence ID" value="TGO23387.1"/>
    <property type="molecule type" value="Genomic_DNA"/>
</dbReference>
<evidence type="ECO:0000313" key="2">
    <source>
        <dbReference type="Proteomes" id="UP000297910"/>
    </source>
</evidence>
<comment type="caution">
    <text evidence="1">The sequence shown here is derived from an EMBL/GenBank/DDBJ whole genome shotgun (WGS) entry which is preliminary data.</text>
</comment>
<accession>A0A4Z1FNX4</accession>
<keyword evidence="2" id="KW-1185">Reference proteome</keyword>
<gene>
    <name evidence="1" type="ORF">BPAE_0134g00210</name>
</gene>
<dbReference type="AlphaFoldDB" id="A0A4Z1FNX4"/>